<reference evidence="4" key="1">
    <citation type="submission" date="2020-10" db="EMBL/GenBank/DDBJ databases">
        <authorList>
            <person name="Gilroy R."/>
        </authorList>
    </citation>
    <scope>NUCLEOTIDE SEQUENCE</scope>
    <source>
        <strain evidence="4">CHK197-8231</strain>
    </source>
</reference>
<evidence type="ECO:0000259" key="3">
    <source>
        <dbReference type="Pfam" id="PF05175"/>
    </source>
</evidence>
<dbReference type="GO" id="GO:0008757">
    <property type="term" value="F:S-adenosylmethionine-dependent methyltransferase activity"/>
    <property type="evidence" value="ECO:0007669"/>
    <property type="project" value="InterPro"/>
</dbReference>
<dbReference type="Proteomes" id="UP000824087">
    <property type="component" value="Unassembled WGS sequence"/>
</dbReference>
<accession>A0A9D1HVA4</accession>
<evidence type="ECO:0000256" key="2">
    <source>
        <dbReference type="ARBA" id="ARBA00022679"/>
    </source>
</evidence>
<proteinExistence type="predicted"/>
<dbReference type="PANTHER" id="PTHR47816:SF4">
    <property type="entry name" value="RIBOSOMAL RNA SMALL SUBUNIT METHYLTRANSFERASE C"/>
    <property type="match status" value="1"/>
</dbReference>
<evidence type="ECO:0000313" key="4">
    <source>
        <dbReference type="EMBL" id="HIU23218.1"/>
    </source>
</evidence>
<feature type="domain" description="Methyltransferase small" evidence="3">
    <location>
        <begin position="26"/>
        <end position="191"/>
    </location>
</feature>
<dbReference type="GO" id="GO:0032259">
    <property type="term" value="P:methylation"/>
    <property type="evidence" value="ECO:0007669"/>
    <property type="project" value="UniProtKB-KW"/>
</dbReference>
<name>A0A9D1HVA4_9BACT</name>
<organism evidence="4 5">
    <name type="scientific">Candidatus Fimihabitans intestinipullorum</name>
    <dbReference type="NCBI Taxonomy" id="2840820"/>
    <lineage>
        <taxon>Bacteria</taxon>
        <taxon>Bacillati</taxon>
        <taxon>Mycoplasmatota</taxon>
        <taxon>Mycoplasmatota incertae sedis</taxon>
        <taxon>Candidatus Fimihabitans</taxon>
    </lineage>
</organism>
<sequence length="196" mass="22266">MGHYFENDATLKSDKRETNIRIRNLEYTFYTDSGVFAKKGLDLGTHILLDTIPLDKWSGDILDLGCGYGPIGICIKKERPIVTVDMSDVNERALSLALENAKANDVEVNIFTSDGYEKIDKQYDVIVSNPPIRVGKEILYQLLFGAKEHLKERGELWIVIHKDQGAKSTAKALEKEYEVEIKNKSRGFFIIRAVKR</sequence>
<protein>
    <submittedName>
        <fullName evidence="4">Class I SAM-dependent methyltransferase</fullName>
    </submittedName>
</protein>
<dbReference type="AlphaFoldDB" id="A0A9D1HVA4"/>
<dbReference type="InterPro" id="IPR007848">
    <property type="entry name" value="Small_mtfrase_dom"/>
</dbReference>
<reference evidence="4" key="2">
    <citation type="journal article" date="2021" name="PeerJ">
        <title>Extensive microbial diversity within the chicken gut microbiome revealed by metagenomics and culture.</title>
        <authorList>
            <person name="Gilroy R."/>
            <person name="Ravi A."/>
            <person name="Getino M."/>
            <person name="Pursley I."/>
            <person name="Horton D.L."/>
            <person name="Alikhan N.F."/>
            <person name="Baker D."/>
            <person name="Gharbi K."/>
            <person name="Hall N."/>
            <person name="Watson M."/>
            <person name="Adriaenssens E.M."/>
            <person name="Foster-Nyarko E."/>
            <person name="Jarju S."/>
            <person name="Secka A."/>
            <person name="Antonio M."/>
            <person name="Oren A."/>
            <person name="Chaudhuri R.R."/>
            <person name="La Ragione R."/>
            <person name="Hildebrand F."/>
            <person name="Pallen M.J."/>
        </authorList>
    </citation>
    <scope>NUCLEOTIDE SEQUENCE</scope>
    <source>
        <strain evidence="4">CHK197-8231</strain>
    </source>
</reference>
<evidence type="ECO:0000313" key="5">
    <source>
        <dbReference type="Proteomes" id="UP000824087"/>
    </source>
</evidence>
<dbReference type="Pfam" id="PF05175">
    <property type="entry name" value="MTS"/>
    <property type="match status" value="1"/>
</dbReference>
<dbReference type="EMBL" id="DVML01000039">
    <property type="protein sequence ID" value="HIU23218.1"/>
    <property type="molecule type" value="Genomic_DNA"/>
</dbReference>
<dbReference type="SUPFAM" id="SSF53335">
    <property type="entry name" value="S-adenosyl-L-methionine-dependent methyltransferases"/>
    <property type="match status" value="1"/>
</dbReference>
<dbReference type="PANTHER" id="PTHR47816">
    <property type="entry name" value="RIBOSOMAL RNA SMALL SUBUNIT METHYLTRANSFERASE C"/>
    <property type="match status" value="1"/>
</dbReference>
<evidence type="ECO:0000256" key="1">
    <source>
        <dbReference type="ARBA" id="ARBA00022603"/>
    </source>
</evidence>
<dbReference type="CDD" id="cd02440">
    <property type="entry name" value="AdoMet_MTases"/>
    <property type="match status" value="1"/>
</dbReference>
<dbReference type="Gene3D" id="3.40.50.150">
    <property type="entry name" value="Vaccinia Virus protein VP39"/>
    <property type="match status" value="1"/>
</dbReference>
<dbReference type="InterPro" id="IPR046977">
    <property type="entry name" value="RsmC/RlmG"/>
</dbReference>
<keyword evidence="1 4" id="KW-0489">Methyltransferase</keyword>
<gene>
    <name evidence="4" type="ORF">IAD49_06520</name>
</gene>
<dbReference type="InterPro" id="IPR029063">
    <property type="entry name" value="SAM-dependent_MTases_sf"/>
</dbReference>
<comment type="caution">
    <text evidence="4">The sequence shown here is derived from an EMBL/GenBank/DDBJ whole genome shotgun (WGS) entry which is preliminary data.</text>
</comment>
<keyword evidence="2" id="KW-0808">Transferase</keyword>